<evidence type="ECO:0000313" key="2">
    <source>
        <dbReference type="Proteomes" id="UP000504636"/>
    </source>
</evidence>
<evidence type="ECO:0000313" key="3">
    <source>
        <dbReference type="RefSeq" id="XP_033572561.1"/>
    </source>
</evidence>
<reference evidence="3" key="3">
    <citation type="submission" date="2025-04" db="UniProtKB">
        <authorList>
            <consortium name="RefSeq"/>
        </authorList>
    </citation>
    <scope>IDENTIFICATION</scope>
    <source>
        <strain evidence="3">CBS 304.34</strain>
    </source>
</reference>
<dbReference type="AlphaFoldDB" id="A0A6A6YCN2"/>
<dbReference type="GeneID" id="54466808"/>
<organism evidence="1">
    <name type="scientific">Mytilinidion resinicola</name>
    <dbReference type="NCBI Taxonomy" id="574789"/>
    <lineage>
        <taxon>Eukaryota</taxon>
        <taxon>Fungi</taxon>
        <taxon>Dikarya</taxon>
        <taxon>Ascomycota</taxon>
        <taxon>Pezizomycotina</taxon>
        <taxon>Dothideomycetes</taxon>
        <taxon>Pleosporomycetidae</taxon>
        <taxon>Mytilinidiales</taxon>
        <taxon>Mytilinidiaceae</taxon>
        <taxon>Mytilinidion</taxon>
    </lineage>
</organism>
<dbReference type="Proteomes" id="UP000504636">
    <property type="component" value="Unplaced"/>
</dbReference>
<reference evidence="1 3" key="1">
    <citation type="journal article" date="2020" name="Stud. Mycol.">
        <title>101 Dothideomycetes genomes: a test case for predicting lifestyles and emergence of pathogens.</title>
        <authorList>
            <person name="Haridas S."/>
            <person name="Albert R."/>
            <person name="Binder M."/>
            <person name="Bloem J."/>
            <person name="Labutti K."/>
            <person name="Salamov A."/>
            <person name="Andreopoulos B."/>
            <person name="Baker S."/>
            <person name="Barry K."/>
            <person name="Bills G."/>
            <person name="Bluhm B."/>
            <person name="Cannon C."/>
            <person name="Castanera R."/>
            <person name="Culley D."/>
            <person name="Daum C."/>
            <person name="Ezra D."/>
            <person name="Gonzalez J."/>
            <person name="Henrissat B."/>
            <person name="Kuo A."/>
            <person name="Liang C."/>
            <person name="Lipzen A."/>
            <person name="Lutzoni F."/>
            <person name="Magnuson J."/>
            <person name="Mondo S."/>
            <person name="Nolan M."/>
            <person name="Ohm R."/>
            <person name="Pangilinan J."/>
            <person name="Park H.-J."/>
            <person name="Ramirez L."/>
            <person name="Alfaro M."/>
            <person name="Sun H."/>
            <person name="Tritt A."/>
            <person name="Yoshinaga Y."/>
            <person name="Zwiers L.-H."/>
            <person name="Turgeon B."/>
            <person name="Goodwin S."/>
            <person name="Spatafora J."/>
            <person name="Crous P."/>
            <person name="Grigoriev I."/>
        </authorList>
    </citation>
    <scope>NUCLEOTIDE SEQUENCE</scope>
    <source>
        <strain evidence="1 3">CBS 304.34</strain>
    </source>
</reference>
<protein>
    <submittedName>
        <fullName evidence="1 3">Uncharacterized protein</fullName>
    </submittedName>
</protein>
<dbReference type="EMBL" id="MU003709">
    <property type="protein sequence ID" value="KAF2805597.1"/>
    <property type="molecule type" value="Genomic_DNA"/>
</dbReference>
<reference evidence="3" key="2">
    <citation type="submission" date="2020-04" db="EMBL/GenBank/DDBJ databases">
        <authorList>
            <consortium name="NCBI Genome Project"/>
        </authorList>
    </citation>
    <scope>NUCLEOTIDE SEQUENCE</scope>
    <source>
        <strain evidence="3">CBS 304.34</strain>
    </source>
</reference>
<name>A0A6A6YCN2_9PEZI</name>
<dbReference type="RefSeq" id="XP_033572561.1">
    <property type="nucleotide sequence ID" value="XM_033725915.1"/>
</dbReference>
<proteinExistence type="predicted"/>
<gene>
    <name evidence="1 3" type="ORF">BDZ99DRAFT_524561</name>
</gene>
<sequence length="286" mass="32338">MLPDRLGQLPRELRDRILFLALPDTFEVEWGSIYNNRCYNESLPRASLAIPERPEILRANFDQPIIDNVLPEAVHGAQKGTLRVPRTLLGRITRSDNCTTLYMIEEAIEFLQDMLSFERDAIIALSLRLGRLPFIEAEGLELESCEQKLTTRRRDLSDPNNPNFISNFALFKHWVLQLIFADELATPESLWVTSMQNLMGYVMNEKALLLIDLGFIANADPHVELGDVLCFLDRSTSPAVLRLEADGSFRLVAFAWVYDVSLDKKDTTELAITSGSSYELVCAGLS</sequence>
<keyword evidence="2" id="KW-1185">Reference proteome</keyword>
<evidence type="ECO:0000313" key="1">
    <source>
        <dbReference type="EMBL" id="KAF2805597.1"/>
    </source>
</evidence>
<accession>A0A6A6YCN2</accession>